<evidence type="ECO:0000256" key="1">
    <source>
        <dbReference type="SAM" id="Phobius"/>
    </source>
</evidence>
<proteinExistence type="predicted"/>
<gene>
    <name evidence="2" type="ORF">A9K58_06620</name>
</gene>
<accession>A0A1A6XZT5</accession>
<keyword evidence="1" id="KW-0812">Transmembrane</keyword>
<comment type="caution">
    <text evidence="2">The sequence shown here is derived from an EMBL/GenBank/DDBJ whole genome shotgun (WGS) entry which is preliminary data.</text>
</comment>
<keyword evidence="1" id="KW-1133">Transmembrane helix</keyword>
<keyword evidence="1" id="KW-0472">Membrane</keyword>
<dbReference type="Proteomes" id="UP000092256">
    <property type="component" value="Unassembled WGS sequence"/>
</dbReference>
<evidence type="ECO:0008006" key="4">
    <source>
        <dbReference type="Google" id="ProtNLM"/>
    </source>
</evidence>
<protein>
    <recommendedName>
        <fullName evidence="4">Transmembrane protein</fullName>
    </recommendedName>
</protein>
<dbReference type="OrthoDB" id="6028296at2"/>
<reference evidence="2 3" key="1">
    <citation type="submission" date="2016-05" db="EMBL/GenBank/DDBJ databases">
        <title>Draft Genome Sequences of Stenotrophomonas maltophilia Strains Sm32COP, Sm41DVV, Sm46PAILV, SmF3, SmF22, SmSOFb1 and SmCVFa1, Isolated from Different Manures, in France.</title>
        <authorList>
            <person name="Nazaret S."/>
            <person name="Bodilis J."/>
        </authorList>
    </citation>
    <scope>NUCLEOTIDE SEQUENCE [LARGE SCALE GENOMIC DNA]</scope>
    <source>
        <strain evidence="2 3">Sm46PAILV</strain>
    </source>
</reference>
<feature type="transmembrane region" description="Helical" evidence="1">
    <location>
        <begin position="42"/>
        <end position="58"/>
    </location>
</feature>
<dbReference type="RefSeq" id="WP_065198598.1">
    <property type="nucleotide sequence ID" value="NZ_LYVJ01000004.1"/>
</dbReference>
<evidence type="ECO:0000313" key="3">
    <source>
        <dbReference type="Proteomes" id="UP000092256"/>
    </source>
</evidence>
<feature type="transmembrane region" description="Helical" evidence="1">
    <location>
        <begin position="131"/>
        <end position="150"/>
    </location>
</feature>
<sequence>MNGLAAGGLYLLWLGAGALDFHFHRRSDLAHSSGLRESTLHGVQLLLIGAGALAWLALEANYGRVALLAVLVSVHAVAGYLDTAAAEGRRRISPAEQHVHSVLDVVPWLFLLWIGREAEPGWTLGWQPADWPAWVFILAPAGLLTVLPWLRELRRCLAARRPAAE</sequence>
<feature type="transmembrane region" description="Helical" evidence="1">
    <location>
        <begin position="65"/>
        <end position="81"/>
    </location>
</feature>
<dbReference type="EMBL" id="LYVJ01000004">
    <property type="protein sequence ID" value="OBU68478.1"/>
    <property type="molecule type" value="Genomic_DNA"/>
</dbReference>
<name>A0A1A6XZT5_STEMA</name>
<evidence type="ECO:0000313" key="2">
    <source>
        <dbReference type="EMBL" id="OBU68478.1"/>
    </source>
</evidence>
<organism evidence="2 3">
    <name type="scientific">Stenotrophomonas maltophilia</name>
    <name type="common">Pseudomonas maltophilia</name>
    <name type="synonym">Xanthomonas maltophilia</name>
    <dbReference type="NCBI Taxonomy" id="40324"/>
    <lineage>
        <taxon>Bacteria</taxon>
        <taxon>Pseudomonadati</taxon>
        <taxon>Pseudomonadota</taxon>
        <taxon>Gammaproteobacteria</taxon>
        <taxon>Lysobacterales</taxon>
        <taxon>Lysobacteraceae</taxon>
        <taxon>Stenotrophomonas</taxon>
        <taxon>Stenotrophomonas maltophilia group</taxon>
    </lineage>
</organism>
<dbReference type="AlphaFoldDB" id="A0A1A6XZT5"/>